<evidence type="ECO:0000256" key="2">
    <source>
        <dbReference type="ARBA" id="ARBA00010488"/>
    </source>
</evidence>
<proteinExistence type="inferred from homology"/>
<keyword evidence="6" id="KW-0472">Membrane</keyword>
<dbReference type="GO" id="GO:0047355">
    <property type="term" value="F:CDP-glycerol glycerophosphotransferase activity"/>
    <property type="evidence" value="ECO:0007669"/>
    <property type="project" value="InterPro"/>
</dbReference>
<dbReference type="Proteomes" id="UP000182835">
    <property type="component" value="Unassembled WGS sequence"/>
</dbReference>
<dbReference type="InterPro" id="IPR043148">
    <property type="entry name" value="TagF_C"/>
</dbReference>
<evidence type="ECO:0000256" key="3">
    <source>
        <dbReference type="ARBA" id="ARBA00022475"/>
    </source>
</evidence>
<keyword evidence="3" id="KW-1003">Cell membrane</keyword>
<dbReference type="Gene3D" id="3.40.50.12580">
    <property type="match status" value="1"/>
</dbReference>
<dbReference type="EMBL" id="JXKG01000001">
    <property type="protein sequence ID" value="OJG16785.1"/>
    <property type="molecule type" value="Genomic_DNA"/>
</dbReference>
<evidence type="ECO:0000313" key="7">
    <source>
        <dbReference type="EMBL" id="OJG16785.1"/>
    </source>
</evidence>
<dbReference type="PANTHER" id="PTHR37316">
    <property type="entry name" value="TEICHOIC ACID GLYCEROL-PHOSPHATE PRIMASE"/>
    <property type="match status" value="1"/>
</dbReference>
<dbReference type="Pfam" id="PF04464">
    <property type="entry name" value="Glyphos_transf"/>
    <property type="match status" value="1"/>
</dbReference>
<evidence type="ECO:0000256" key="1">
    <source>
        <dbReference type="ARBA" id="ARBA00004202"/>
    </source>
</evidence>
<reference evidence="7 8" key="1">
    <citation type="submission" date="2014-12" db="EMBL/GenBank/DDBJ databases">
        <title>Draft genome sequences of 29 type strains of Enterococci.</title>
        <authorList>
            <person name="Zhong Z."/>
            <person name="Sun Z."/>
            <person name="Liu W."/>
            <person name="Zhang W."/>
            <person name="Zhang H."/>
        </authorList>
    </citation>
    <scope>NUCLEOTIDE SEQUENCE [LARGE SCALE GENOMIC DNA]</scope>
    <source>
        <strain evidence="7 8">DSM 21207</strain>
    </source>
</reference>
<evidence type="ECO:0000256" key="4">
    <source>
        <dbReference type="ARBA" id="ARBA00022679"/>
    </source>
</evidence>
<organism evidence="7 8">
    <name type="scientific">Enterococcus canintestini</name>
    <dbReference type="NCBI Taxonomy" id="317010"/>
    <lineage>
        <taxon>Bacteria</taxon>
        <taxon>Bacillati</taxon>
        <taxon>Bacillota</taxon>
        <taxon>Bacilli</taxon>
        <taxon>Lactobacillales</taxon>
        <taxon>Enterococcaceae</taxon>
        <taxon>Enterococcus</taxon>
    </lineage>
</organism>
<gene>
    <name evidence="7" type="ORF">RU96_GL000252</name>
</gene>
<dbReference type="Gene3D" id="3.40.50.11820">
    <property type="match status" value="1"/>
</dbReference>
<dbReference type="AlphaFoldDB" id="A0A1L8RAM4"/>
<comment type="similarity">
    <text evidence="2">Belongs to the CDP-glycerol glycerophosphotransferase family.</text>
</comment>
<keyword evidence="5" id="KW-0777">Teichoic acid biosynthesis</keyword>
<dbReference type="STRING" id="317010.RU96_GL000252"/>
<dbReference type="SUPFAM" id="SSF53756">
    <property type="entry name" value="UDP-Glycosyltransferase/glycogen phosphorylase"/>
    <property type="match status" value="1"/>
</dbReference>
<sequence length="334" mass="39773">MWGVKGSLYDKAKKDYPDFKFIKRFSLQWLLFTPRAQFWVFNARMPHWLKKNKATTYIQTWHGTPLKKLGLDIETVAMPGTDSVTYKKNFILETARWDYLIAPNEYSHKIFEQAFRFKNNFLDIGYPRNDILVQKKYDEEYKNSLKEKIIGKTNGRVILYAPTWRDDYFVSKGNYKFFMPFDLSRIVQILVDEDTLVIRPHYLVGDSIDISGYEKNVKICLDEDINDLYLISDMMVTDYSSVMFDYAILERPMLFYPYDIKHYQHELRGFYFDYSEVPGPIAVDEEEFYLYLEQICNNFPKAFQIKLNHFNLKFSEWESGIAAKKVCQILSEES</sequence>
<dbReference type="InterPro" id="IPR043149">
    <property type="entry name" value="TagF_N"/>
</dbReference>
<comment type="subcellular location">
    <subcellularLocation>
        <location evidence="1">Cell membrane</location>
        <topology evidence="1">Peripheral membrane protein</topology>
    </subcellularLocation>
</comment>
<accession>A0A1L8RAM4</accession>
<dbReference type="GO" id="GO:0019350">
    <property type="term" value="P:teichoic acid biosynthetic process"/>
    <property type="evidence" value="ECO:0007669"/>
    <property type="project" value="UniProtKB-KW"/>
</dbReference>
<protein>
    <submittedName>
        <fullName evidence="7">Glycerophosphotransferase</fullName>
    </submittedName>
</protein>
<dbReference type="GO" id="GO:0005886">
    <property type="term" value="C:plasma membrane"/>
    <property type="evidence" value="ECO:0007669"/>
    <property type="project" value="UniProtKB-SubCell"/>
</dbReference>
<name>A0A1L8RAM4_9ENTE</name>
<evidence type="ECO:0000256" key="6">
    <source>
        <dbReference type="ARBA" id="ARBA00023136"/>
    </source>
</evidence>
<dbReference type="PANTHER" id="PTHR37316:SF3">
    <property type="entry name" value="TEICHOIC ACID GLYCEROL-PHOSPHATE TRANSFERASE"/>
    <property type="match status" value="1"/>
</dbReference>
<comment type="caution">
    <text evidence="7">The sequence shown here is derived from an EMBL/GenBank/DDBJ whole genome shotgun (WGS) entry which is preliminary data.</text>
</comment>
<keyword evidence="4 7" id="KW-0808">Transferase</keyword>
<dbReference type="InterPro" id="IPR051612">
    <property type="entry name" value="Teichoic_Acid_Biosynth"/>
</dbReference>
<dbReference type="InterPro" id="IPR007554">
    <property type="entry name" value="Glycerophosphate_synth"/>
</dbReference>
<evidence type="ECO:0000256" key="5">
    <source>
        <dbReference type="ARBA" id="ARBA00022944"/>
    </source>
</evidence>
<evidence type="ECO:0000313" key="8">
    <source>
        <dbReference type="Proteomes" id="UP000182835"/>
    </source>
</evidence>